<evidence type="ECO:0000256" key="1">
    <source>
        <dbReference type="SAM" id="Phobius"/>
    </source>
</evidence>
<gene>
    <name evidence="4" type="ORF">J2R62_14035</name>
</gene>
<dbReference type="AlphaFoldDB" id="A0A8I2B5T9"/>
<dbReference type="GO" id="GO:0016020">
    <property type="term" value="C:membrane"/>
    <property type="evidence" value="ECO:0007669"/>
    <property type="project" value="InterPro"/>
</dbReference>
<dbReference type="InterPro" id="IPR003594">
    <property type="entry name" value="HATPase_dom"/>
</dbReference>
<feature type="domain" description="Signal transduction histidine kinase internal region" evidence="3">
    <location>
        <begin position="161"/>
        <end position="239"/>
    </location>
</feature>
<dbReference type="InterPro" id="IPR010559">
    <property type="entry name" value="Sig_transdc_His_kin_internal"/>
</dbReference>
<dbReference type="RefSeq" id="WP_207542493.1">
    <property type="nucleotide sequence ID" value="NZ_JAFNAA010000017.1"/>
</dbReference>
<keyword evidence="4" id="KW-0418">Kinase</keyword>
<feature type="transmembrane region" description="Helical" evidence="1">
    <location>
        <begin position="112"/>
        <end position="131"/>
    </location>
</feature>
<sequence length="377" mass="42309">MRTPFWQAAFKAVKIPRWYNARSSILFTTLFCVLVALVTQTIWPSPLIEHLMISIGYGYSYLVCSLLLYWRLPNWPQHRHTLVALATSMLVGSASAYAMLSKYPQFAHLTAMRPIVVLAFIFTGVCSLYFYHREQQRLAQQALAEARHRQTEQDKALLLSQLKQLQSQIEPHFLFNTLATIHALIMVEPQTAQQMLGKLTALLRGSLRRHRQTLVPLAEELALVEAYLEIQQIRLGDRLTYRLPQDSELGQLQFPPLLLQPLVENAVVHGIEPKAEGGEVQISLSLQDEQLELAVSDNGVGLAPHLSDAASDVHSDAYSAASRAIAGSHIALENIRQRLAGLFGRAGELRVQQNARGGVTATLRIDRRQLSRLPEEE</sequence>
<dbReference type="Pfam" id="PF06580">
    <property type="entry name" value="His_kinase"/>
    <property type="match status" value="1"/>
</dbReference>
<comment type="caution">
    <text evidence="4">The sequence shown here is derived from an EMBL/GenBank/DDBJ whole genome shotgun (WGS) entry which is preliminary data.</text>
</comment>
<feature type="transmembrane region" description="Helical" evidence="1">
    <location>
        <begin position="21"/>
        <end position="39"/>
    </location>
</feature>
<dbReference type="GO" id="GO:0000155">
    <property type="term" value="F:phosphorelay sensor kinase activity"/>
    <property type="evidence" value="ECO:0007669"/>
    <property type="project" value="InterPro"/>
</dbReference>
<dbReference type="Proteomes" id="UP000664658">
    <property type="component" value="Unassembled WGS sequence"/>
</dbReference>
<dbReference type="EMBL" id="JAFNAA010000017">
    <property type="protein sequence ID" value="MBO1109315.1"/>
    <property type="molecule type" value="Genomic_DNA"/>
</dbReference>
<name>A0A8I2B5T9_PLESH</name>
<feature type="transmembrane region" description="Helical" evidence="1">
    <location>
        <begin position="82"/>
        <end position="100"/>
    </location>
</feature>
<dbReference type="Gene3D" id="3.30.565.10">
    <property type="entry name" value="Histidine kinase-like ATPase, C-terminal domain"/>
    <property type="match status" value="1"/>
</dbReference>
<evidence type="ECO:0000313" key="5">
    <source>
        <dbReference type="Proteomes" id="UP000664658"/>
    </source>
</evidence>
<keyword evidence="1" id="KW-0472">Membrane</keyword>
<dbReference type="Pfam" id="PF02518">
    <property type="entry name" value="HATPase_c"/>
    <property type="match status" value="1"/>
</dbReference>
<feature type="domain" description="Histidine kinase/HSP90-like ATPase" evidence="2">
    <location>
        <begin position="258"/>
        <end position="368"/>
    </location>
</feature>
<dbReference type="PANTHER" id="PTHR34220">
    <property type="entry name" value="SENSOR HISTIDINE KINASE YPDA"/>
    <property type="match status" value="1"/>
</dbReference>
<organism evidence="4 5">
    <name type="scientific">Plesiomonas shigelloides</name>
    <name type="common">Aeromonas shigelloides</name>
    <dbReference type="NCBI Taxonomy" id="703"/>
    <lineage>
        <taxon>Bacteria</taxon>
        <taxon>Pseudomonadati</taxon>
        <taxon>Pseudomonadota</taxon>
        <taxon>Gammaproteobacteria</taxon>
        <taxon>Enterobacterales</taxon>
        <taxon>Enterobacteriaceae</taxon>
        <taxon>Plesiomonas</taxon>
    </lineage>
</organism>
<dbReference type="PANTHER" id="PTHR34220:SF9">
    <property type="entry name" value="SIGNAL TRANSDUCTION HISTIDINE KINASE INTERNAL REGION DOMAIN-CONTAINING PROTEIN"/>
    <property type="match status" value="1"/>
</dbReference>
<dbReference type="InterPro" id="IPR036890">
    <property type="entry name" value="HATPase_C_sf"/>
</dbReference>
<evidence type="ECO:0000259" key="3">
    <source>
        <dbReference type="Pfam" id="PF06580"/>
    </source>
</evidence>
<keyword evidence="1" id="KW-0812">Transmembrane</keyword>
<reference evidence="4" key="1">
    <citation type="submission" date="2021-03" db="EMBL/GenBank/DDBJ databases">
        <title>Plesiomonas shigelloides zfcc0051, isolated from zebrafish feces.</title>
        <authorList>
            <person name="Vanderhoek Z."/>
            <person name="Gaulke C."/>
        </authorList>
    </citation>
    <scope>NUCLEOTIDE SEQUENCE</scope>
    <source>
        <strain evidence="4">Zfcc0051</strain>
    </source>
</reference>
<evidence type="ECO:0000259" key="2">
    <source>
        <dbReference type="Pfam" id="PF02518"/>
    </source>
</evidence>
<accession>A0A8I2B5T9</accession>
<protein>
    <submittedName>
        <fullName evidence="4">Histidine kinase</fullName>
    </submittedName>
</protein>
<dbReference type="InterPro" id="IPR050640">
    <property type="entry name" value="Bact_2-comp_sensor_kinase"/>
</dbReference>
<feature type="transmembrane region" description="Helical" evidence="1">
    <location>
        <begin position="51"/>
        <end position="70"/>
    </location>
</feature>
<keyword evidence="1" id="KW-1133">Transmembrane helix</keyword>
<keyword evidence="4" id="KW-0808">Transferase</keyword>
<proteinExistence type="predicted"/>
<evidence type="ECO:0000313" key="4">
    <source>
        <dbReference type="EMBL" id="MBO1109315.1"/>
    </source>
</evidence>
<dbReference type="SUPFAM" id="SSF55874">
    <property type="entry name" value="ATPase domain of HSP90 chaperone/DNA topoisomerase II/histidine kinase"/>
    <property type="match status" value="1"/>
</dbReference>